<dbReference type="KEGG" id="lxl:KDY119_01094"/>
<dbReference type="SUPFAM" id="SSF53850">
    <property type="entry name" value="Periplasmic binding protein-like II"/>
    <property type="match status" value="1"/>
</dbReference>
<feature type="domain" description="Solute-binding protein family 5" evidence="2">
    <location>
        <begin position="101"/>
        <end position="509"/>
    </location>
</feature>
<reference evidence="3 4" key="1">
    <citation type="submission" date="2019-10" db="EMBL/GenBank/DDBJ databases">
        <title>Genome sequence of Luteimicrobium xylanilyticum HY-24.</title>
        <authorList>
            <person name="Kim D.Y."/>
            <person name="Park H.-Y."/>
        </authorList>
    </citation>
    <scope>NUCLEOTIDE SEQUENCE [LARGE SCALE GENOMIC DNA]</scope>
    <source>
        <strain evidence="3 4">HY-24</strain>
    </source>
</reference>
<dbReference type="Proteomes" id="UP000326702">
    <property type="component" value="Chromosome"/>
</dbReference>
<dbReference type="PIRSF" id="PIRSF002741">
    <property type="entry name" value="MppA"/>
    <property type="match status" value="1"/>
</dbReference>
<dbReference type="EMBL" id="CP045529">
    <property type="protein sequence ID" value="QFU97595.1"/>
    <property type="molecule type" value="Genomic_DNA"/>
</dbReference>
<dbReference type="InterPro" id="IPR000914">
    <property type="entry name" value="SBP_5_dom"/>
</dbReference>
<feature type="signal peptide" evidence="1">
    <location>
        <begin position="1"/>
        <end position="26"/>
    </location>
</feature>
<protein>
    <submittedName>
        <fullName evidence="3">Putative lipoprotein</fullName>
    </submittedName>
</protein>
<dbReference type="PANTHER" id="PTHR30290">
    <property type="entry name" value="PERIPLASMIC BINDING COMPONENT OF ABC TRANSPORTER"/>
    <property type="match status" value="1"/>
</dbReference>
<dbReference type="GO" id="GO:1904680">
    <property type="term" value="F:peptide transmembrane transporter activity"/>
    <property type="evidence" value="ECO:0007669"/>
    <property type="project" value="TreeGrafter"/>
</dbReference>
<dbReference type="Gene3D" id="3.10.105.10">
    <property type="entry name" value="Dipeptide-binding Protein, Domain 3"/>
    <property type="match status" value="1"/>
</dbReference>
<dbReference type="InterPro" id="IPR030678">
    <property type="entry name" value="Peptide/Ni-bd"/>
</dbReference>
<dbReference type="GO" id="GO:0043190">
    <property type="term" value="C:ATP-binding cassette (ABC) transporter complex"/>
    <property type="evidence" value="ECO:0007669"/>
    <property type="project" value="InterPro"/>
</dbReference>
<evidence type="ECO:0000256" key="1">
    <source>
        <dbReference type="SAM" id="SignalP"/>
    </source>
</evidence>
<dbReference type="OrthoDB" id="7888869at2"/>
<organism evidence="3 4">
    <name type="scientific">Luteimicrobium xylanilyticum</name>
    <dbReference type="NCBI Taxonomy" id="1133546"/>
    <lineage>
        <taxon>Bacteria</taxon>
        <taxon>Bacillati</taxon>
        <taxon>Actinomycetota</taxon>
        <taxon>Actinomycetes</taxon>
        <taxon>Micrococcales</taxon>
        <taxon>Luteimicrobium</taxon>
    </lineage>
</organism>
<evidence type="ECO:0000259" key="2">
    <source>
        <dbReference type="Pfam" id="PF00496"/>
    </source>
</evidence>
<gene>
    <name evidence="3" type="ORF">KDY119_01094</name>
</gene>
<feature type="chain" id="PRO_5025010429" evidence="1">
    <location>
        <begin position="27"/>
        <end position="595"/>
    </location>
</feature>
<dbReference type="RefSeq" id="WP_036952047.1">
    <property type="nucleotide sequence ID" value="NZ_BAABIH010000001.1"/>
</dbReference>
<keyword evidence="3" id="KW-0449">Lipoprotein</keyword>
<dbReference type="PROSITE" id="PS51257">
    <property type="entry name" value="PROKAR_LIPOPROTEIN"/>
    <property type="match status" value="1"/>
</dbReference>
<dbReference type="CDD" id="cd08501">
    <property type="entry name" value="PBP2_Lpqw"/>
    <property type="match status" value="1"/>
</dbReference>
<dbReference type="InterPro" id="IPR039424">
    <property type="entry name" value="SBP_5"/>
</dbReference>
<keyword evidence="4" id="KW-1185">Reference proteome</keyword>
<evidence type="ECO:0000313" key="3">
    <source>
        <dbReference type="EMBL" id="QFU97595.1"/>
    </source>
</evidence>
<dbReference type="GO" id="GO:0042597">
    <property type="term" value="C:periplasmic space"/>
    <property type="evidence" value="ECO:0007669"/>
    <property type="project" value="UniProtKB-ARBA"/>
</dbReference>
<dbReference type="AlphaFoldDB" id="A0A5P9QAY8"/>
<evidence type="ECO:0000313" key="4">
    <source>
        <dbReference type="Proteomes" id="UP000326702"/>
    </source>
</evidence>
<proteinExistence type="predicted"/>
<dbReference type="Gene3D" id="3.40.190.10">
    <property type="entry name" value="Periplasmic binding protein-like II"/>
    <property type="match status" value="1"/>
</dbReference>
<name>A0A5P9QAY8_9MICO</name>
<dbReference type="Pfam" id="PF00496">
    <property type="entry name" value="SBP_bac_5"/>
    <property type="match status" value="1"/>
</dbReference>
<keyword evidence="1" id="KW-0732">Signal</keyword>
<sequence length="595" mass="63784">MKIRRYGVAVAVAAAGALLFSACSSSDDSPKSTTTGAATAKTGGTITVAEVNAFFSFNSLTANGNTDINSKVSLATQSGFNYVDDKLTLQKDPSFGTYEVVKQDPLTVKYTLSDKAQWSDGTPVSADDLLLAWAVESGWYNDGTTNADGKVTKGTNYFDYAGSTLGLNDTKFPTVSDDKKSITIEYTKPFADWESAYSVQGIPPAHVIWKHAGLANEDAFIKLLQDQPKGDPSKPAKTNATLKKISDYFNTGFDSKTLPSDPSLYLSDGPYIVSAIDQGKSLTLVPNTKYQGDHTAKLDSIVIRTIADPQAQIQALQNGEVDVIAPQANADTLAALDQVPGVQVHKGNQLSYDHIDLNFSGVFKDKNVREAFLKTIPRQAILDAIITPLDSSAKVLNSQLFVPAQEGYADSVANNGSSAYGEPDIDGAKKLLNGATPTVRILYNSDNPNRVDAFTLISQSASKAGFKIKNEGDVNWGSRLGDGSYDASIFGWISSGVGVSGVPQIFGTGQSSNFNGYSNKSADAAMSKLIQTTDKSEQTKLQQEIDKDIFSDAYGLPLFQSIGVDAESSRVGGIDTFNPNQNGVWWNVWEWTVKS</sequence>
<dbReference type="GO" id="GO:0015833">
    <property type="term" value="P:peptide transport"/>
    <property type="evidence" value="ECO:0007669"/>
    <property type="project" value="TreeGrafter"/>
</dbReference>
<dbReference type="PANTHER" id="PTHR30290:SF65">
    <property type="entry name" value="MONOACYL PHOSPHATIDYLINOSITOL TETRAMANNOSIDE-BINDING PROTEIN LPQW-RELATED"/>
    <property type="match status" value="1"/>
</dbReference>
<accession>A0A5P9QAY8</accession>